<dbReference type="EMBL" id="BAABDF010000007">
    <property type="protein sequence ID" value="GAA3876574.1"/>
    <property type="molecule type" value="Genomic_DNA"/>
</dbReference>
<accession>A0ABP7KGA9</accession>
<organism evidence="2 3">
    <name type="scientific">Celeribacter arenosi</name>
    <dbReference type="NCBI Taxonomy" id="792649"/>
    <lineage>
        <taxon>Bacteria</taxon>
        <taxon>Pseudomonadati</taxon>
        <taxon>Pseudomonadota</taxon>
        <taxon>Alphaproteobacteria</taxon>
        <taxon>Rhodobacterales</taxon>
        <taxon>Roseobacteraceae</taxon>
        <taxon>Celeribacter</taxon>
    </lineage>
</organism>
<evidence type="ECO:0000259" key="1">
    <source>
        <dbReference type="Pfam" id="PF09832"/>
    </source>
</evidence>
<dbReference type="Proteomes" id="UP001399917">
    <property type="component" value="Unassembled WGS sequence"/>
</dbReference>
<comment type="caution">
    <text evidence="2">The sequence shown here is derived from an EMBL/GenBank/DDBJ whole genome shotgun (WGS) entry which is preliminary data.</text>
</comment>
<protein>
    <recommendedName>
        <fullName evidence="1">DUF2059 domain-containing protein</fullName>
    </recommendedName>
</protein>
<evidence type="ECO:0000313" key="3">
    <source>
        <dbReference type="Proteomes" id="UP001399917"/>
    </source>
</evidence>
<evidence type="ECO:0000313" key="2">
    <source>
        <dbReference type="EMBL" id="GAA3876574.1"/>
    </source>
</evidence>
<dbReference type="Pfam" id="PF09832">
    <property type="entry name" value="DUF2059"/>
    <property type="match status" value="1"/>
</dbReference>
<keyword evidence="3" id="KW-1185">Reference proteome</keyword>
<dbReference type="InterPro" id="IPR018637">
    <property type="entry name" value="DUF2059"/>
</dbReference>
<proteinExistence type="predicted"/>
<name>A0ABP7KGA9_9RHOB</name>
<gene>
    <name evidence="2" type="ORF">GCM10022404_27890</name>
</gene>
<sequence length="273" mass="29255">MLMAVVSYVALARPSTAQTSAQIDALIEALNFDEMVSIIADESRDLGDADIEGAYGVSRAAYQDMVDRLFAEAPMQVAFRAELTEALKGAEIDPMIAFYKSPLGQKVSMLELETRRAFSEQATQDAAAASWAALDPDTSRAQLIEDFVKVGDLIELNVVGSLNNDIAYYRGLSQSAGGDGQILSEDDLMASIWASEPDVRADISEWVYGYSAMAYAPLSDEELQAYIDFIETPAGQRLNLAMFTAFDGVFDAASVALGAATGQLLANAGGDEL</sequence>
<feature type="domain" description="DUF2059" evidence="1">
    <location>
        <begin position="78"/>
        <end position="128"/>
    </location>
</feature>
<reference evidence="3" key="1">
    <citation type="journal article" date="2019" name="Int. J. Syst. Evol. Microbiol.">
        <title>The Global Catalogue of Microorganisms (GCM) 10K type strain sequencing project: providing services to taxonomists for standard genome sequencing and annotation.</title>
        <authorList>
            <consortium name="The Broad Institute Genomics Platform"/>
            <consortium name="The Broad Institute Genome Sequencing Center for Infectious Disease"/>
            <person name="Wu L."/>
            <person name="Ma J."/>
        </authorList>
    </citation>
    <scope>NUCLEOTIDE SEQUENCE [LARGE SCALE GENOMIC DNA]</scope>
    <source>
        <strain evidence="3">JCM 17190</strain>
    </source>
</reference>